<dbReference type="AlphaFoldDB" id="A0A6N4WA58"/>
<reference evidence="8 9" key="1">
    <citation type="journal article" date="2019" name="Emerg. Microbes Infect.">
        <title>Comprehensive subspecies identification of 175 nontuberculous mycobacteria species based on 7547 genomic profiles.</title>
        <authorList>
            <person name="Matsumoto Y."/>
            <person name="Kinjo T."/>
            <person name="Motooka D."/>
            <person name="Nabeya D."/>
            <person name="Jung N."/>
            <person name="Uechi K."/>
            <person name="Horii T."/>
            <person name="Iida T."/>
            <person name="Fujita J."/>
            <person name="Nakamura S."/>
        </authorList>
    </citation>
    <scope>NUCLEOTIDE SEQUENCE [LARGE SCALE GENOMIC DNA]</scope>
    <source>
        <strain evidence="8 9">JCM 30275</strain>
    </source>
</reference>
<name>A0A6N4WA58_9MYCO</name>
<evidence type="ECO:0000313" key="9">
    <source>
        <dbReference type="Proteomes" id="UP000467249"/>
    </source>
</evidence>
<accession>A0A6N4WA58</accession>
<evidence type="ECO:0000256" key="7">
    <source>
        <dbReference type="SAM" id="SignalP"/>
    </source>
</evidence>
<evidence type="ECO:0000256" key="2">
    <source>
        <dbReference type="ARBA" id="ARBA00007531"/>
    </source>
</evidence>
<evidence type="ECO:0000256" key="1">
    <source>
        <dbReference type="ARBA" id="ARBA00004236"/>
    </source>
</evidence>
<dbReference type="Pfam" id="PF05423">
    <property type="entry name" value="Mycobact_memb"/>
    <property type="match status" value="1"/>
</dbReference>
<evidence type="ECO:0000256" key="4">
    <source>
        <dbReference type="ARBA" id="ARBA00022692"/>
    </source>
</evidence>
<organism evidence="8 9">
    <name type="scientific">Mycolicibacterium anyangense</name>
    <dbReference type="NCBI Taxonomy" id="1431246"/>
    <lineage>
        <taxon>Bacteria</taxon>
        <taxon>Bacillati</taxon>
        <taxon>Actinomycetota</taxon>
        <taxon>Actinomycetes</taxon>
        <taxon>Mycobacteriales</taxon>
        <taxon>Mycobacteriaceae</taxon>
        <taxon>Mycolicibacterium</taxon>
    </lineage>
</organism>
<gene>
    <name evidence="8" type="ORF">MANY_42130</name>
</gene>
<evidence type="ECO:0000313" key="8">
    <source>
        <dbReference type="EMBL" id="BBZ78876.1"/>
    </source>
</evidence>
<comment type="similarity">
    <text evidence="2">Belongs to the MmpS family.</text>
</comment>
<evidence type="ECO:0000256" key="5">
    <source>
        <dbReference type="ARBA" id="ARBA00022989"/>
    </source>
</evidence>
<dbReference type="InterPro" id="IPR008693">
    <property type="entry name" value="MmpS"/>
</dbReference>
<evidence type="ECO:0000256" key="6">
    <source>
        <dbReference type="ARBA" id="ARBA00023136"/>
    </source>
</evidence>
<keyword evidence="4" id="KW-0812">Transmembrane</keyword>
<dbReference type="EMBL" id="AP022620">
    <property type="protein sequence ID" value="BBZ78876.1"/>
    <property type="molecule type" value="Genomic_DNA"/>
</dbReference>
<sequence length="129" mass="13808">MRVGRPARTVAVFLAAVAAASLTAPCAQAGGSVTYEVVSDSIGVANIEYQDAQGRVAITNAPLPWRLDVTMPDPQSAPPYGAQVRADWRPDARPNRWVSVRVIYQGKVFCQNTLDIGDAACYGNTSRIT</sequence>
<keyword evidence="6" id="KW-0472">Membrane</keyword>
<dbReference type="GO" id="GO:0005886">
    <property type="term" value="C:plasma membrane"/>
    <property type="evidence" value="ECO:0007669"/>
    <property type="project" value="UniProtKB-SubCell"/>
</dbReference>
<comment type="subcellular location">
    <subcellularLocation>
        <location evidence="1">Cell membrane</location>
    </subcellularLocation>
</comment>
<protein>
    <submittedName>
        <fullName evidence="8">Uncharacterized protein</fullName>
    </submittedName>
</protein>
<keyword evidence="5" id="KW-1133">Transmembrane helix</keyword>
<keyword evidence="7" id="KW-0732">Signal</keyword>
<dbReference type="Proteomes" id="UP000467249">
    <property type="component" value="Chromosome"/>
</dbReference>
<feature type="chain" id="PRO_5026965804" evidence="7">
    <location>
        <begin position="30"/>
        <end position="129"/>
    </location>
</feature>
<keyword evidence="3" id="KW-1003">Cell membrane</keyword>
<dbReference type="InterPro" id="IPR038468">
    <property type="entry name" value="MmpS_C"/>
</dbReference>
<dbReference type="Gene3D" id="2.60.40.2880">
    <property type="entry name" value="MmpS1-5, C-terminal soluble domain"/>
    <property type="match status" value="1"/>
</dbReference>
<evidence type="ECO:0000256" key="3">
    <source>
        <dbReference type="ARBA" id="ARBA00022475"/>
    </source>
</evidence>
<proteinExistence type="inferred from homology"/>
<keyword evidence="9" id="KW-1185">Reference proteome</keyword>
<feature type="signal peptide" evidence="7">
    <location>
        <begin position="1"/>
        <end position="29"/>
    </location>
</feature>
<dbReference type="KEGG" id="many:MANY_42130"/>